<proteinExistence type="predicted"/>
<dbReference type="InterPro" id="IPR024752">
    <property type="entry name" value="Myb/SANT-like_dom"/>
</dbReference>
<dbReference type="EMBL" id="JABTTQ020000353">
    <property type="protein sequence ID" value="KAK6139973.1"/>
    <property type="molecule type" value="Genomic_DNA"/>
</dbReference>
<name>A0ABR0VXC8_REHGL</name>
<gene>
    <name evidence="2" type="ORF">DH2020_026286</name>
</gene>
<organism evidence="2 3">
    <name type="scientific">Rehmannia glutinosa</name>
    <name type="common">Chinese foxglove</name>
    <dbReference type="NCBI Taxonomy" id="99300"/>
    <lineage>
        <taxon>Eukaryota</taxon>
        <taxon>Viridiplantae</taxon>
        <taxon>Streptophyta</taxon>
        <taxon>Embryophyta</taxon>
        <taxon>Tracheophyta</taxon>
        <taxon>Spermatophyta</taxon>
        <taxon>Magnoliopsida</taxon>
        <taxon>eudicotyledons</taxon>
        <taxon>Gunneridae</taxon>
        <taxon>Pentapetalae</taxon>
        <taxon>asterids</taxon>
        <taxon>lamiids</taxon>
        <taxon>Lamiales</taxon>
        <taxon>Orobanchaceae</taxon>
        <taxon>Rehmannieae</taxon>
        <taxon>Rehmannia</taxon>
    </lineage>
</organism>
<comment type="caution">
    <text evidence="2">The sequence shown here is derived from an EMBL/GenBank/DDBJ whole genome shotgun (WGS) entry which is preliminary data.</text>
</comment>
<protein>
    <recommendedName>
        <fullName evidence="1">Myb/SANT-like domain-containing protein</fullName>
    </recommendedName>
</protein>
<keyword evidence="3" id="KW-1185">Reference proteome</keyword>
<dbReference type="PANTHER" id="PTHR46929">
    <property type="entry name" value="EXPRESSED PROTEIN"/>
    <property type="match status" value="1"/>
</dbReference>
<dbReference type="PANTHER" id="PTHR46929:SF33">
    <property type="entry name" value="L10-INTERACTING MYB DOMAIN-CONTAINING PROTEIN-LIKE ISOFORM X1"/>
    <property type="match status" value="1"/>
</dbReference>
<dbReference type="Proteomes" id="UP001318860">
    <property type="component" value="Unassembled WGS sequence"/>
</dbReference>
<accession>A0ABR0VXC8</accession>
<evidence type="ECO:0000259" key="1">
    <source>
        <dbReference type="Pfam" id="PF12776"/>
    </source>
</evidence>
<feature type="domain" description="Myb/SANT-like" evidence="1">
    <location>
        <begin position="14"/>
        <end position="96"/>
    </location>
</feature>
<evidence type="ECO:0000313" key="3">
    <source>
        <dbReference type="Proteomes" id="UP001318860"/>
    </source>
</evidence>
<sequence length="128" mass="15278">MANLLPPYIGQGEFYFLKMIAEEIEKGYKPGSTFKPESQLYVFTKFRAAFGPFYPDRFMKYKIKQLKKRYQDFSELLSQNGINWNKKKNVVYGNEKLLRENYKGRYAKAREKNFDLMCQVFESGVMFE</sequence>
<reference evidence="2 3" key="1">
    <citation type="journal article" date="2021" name="Comput. Struct. Biotechnol. J.">
        <title>De novo genome assembly of the potent medicinal plant Rehmannia glutinosa using nanopore technology.</title>
        <authorList>
            <person name="Ma L."/>
            <person name="Dong C."/>
            <person name="Song C."/>
            <person name="Wang X."/>
            <person name="Zheng X."/>
            <person name="Niu Y."/>
            <person name="Chen S."/>
            <person name="Feng W."/>
        </authorList>
    </citation>
    <scope>NUCLEOTIDE SEQUENCE [LARGE SCALE GENOMIC DNA]</scope>
    <source>
        <strain evidence="2">DH-2019</strain>
    </source>
</reference>
<dbReference type="Pfam" id="PF12776">
    <property type="entry name" value="Myb_DNA-bind_3"/>
    <property type="match status" value="1"/>
</dbReference>
<evidence type="ECO:0000313" key="2">
    <source>
        <dbReference type="EMBL" id="KAK6139973.1"/>
    </source>
</evidence>